<keyword evidence="2" id="KW-1185">Reference proteome</keyword>
<dbReference type="OrthoDB" id="301415at2759"/>
<dbReference type="EMBL" id="JABBWG010000022">
    <property type="protein sequence ID" value="KAG1814045.1"/>
    <property type="molecule type" value="Genomic_DNA"/>
</dbReference>
<dbReference type="RefSeq" id="XP_041191681.1">
    <property type="nucleotide sequence ID" value="XM_041331183.1"/>
</dbReference>
<dbReference type="AlphaFoldDB" id="A0A9P7JCD6"/>
<evidence type="ECO:0008006" key="3">
    <source>
        <dbReference type="Google" id="ProtNLM"/>
    </source>
</evidence>
<name>A0A9P7JCD6_9AGAM</name>
<reference evidence="1" key="1">
    <citation type="journal article" date="2020" name="New Phytol.">
        <title>Comparative genomics reveals dynamic genome evolution in host specialist ectomycorrhizal fungi.</title>
        <authorList>
            <person name="Lofgren L.A."/>
            <person name="Nguyen N.H."/>
            <person name="Vilgalys R."/>
            <person name="Ruytinx J."/>
            <person name="Liao H.L."/>
            <person name="Branco S."/>
            <person name="Kuo A."/>
            <person name="LaButti K."/>
            <person name="Lipzen A."/>
            <person name="Andreopoulos W."/>
            <person name="Pangilinan J."/>
            <person name="Riley R."/>
            <person name="Hundley H."/>
            <person name="Na H."/>
            <person name="Barry K."/>
            <person name="Grigoriev I.V."/>
            <person name="Stajich J.E."/>
            <person name="Kennedy P.G."/>
        </authorList>
    </citation>
    <scope>NUCLEOTIDE SEQUENCE</scope>
    <source>
        <strain evidence="1">MN1</strain>
    </source>
</reference>
<gene>
    <name evidence="1" type="ORF">BJ212DRAFT_1274902</name>
</gene>
<dbReference type="Proteomes" id="UP000807769">
    <property type="component" value="Unassembled WGS sequence"/>
</dbReference>
<sequence>MIWIGAFKTAHPGWLTLSPLSSSGLGSCTQQDVIVKQPFYRPSSHTAAAGSSTLKIAHYALADELQKLLNESNVLYWVKSLLNFTYEYIDHCIDAALSPPSFQIPHLHFVDAGIALAFSHHSLNTQGTSNQAPTADIKVGTFSAVYLLEEPVTFGSPGSQIFAKFIHNKDCEPSLDDDEYGYDLAIFLAFTQHIQYVKTDSLAFVSDY</sequence>
<proteinExistence type="predicted"/>
<evidence type="ECO:0000313" key="1">
    <source>
        <dbReference type="EMBL" id="KAG1814045.1"/>
    </source>
</evidence>
<accession>A0A9P7JCD6</accession>
<dbReference type="GeneID" id="64625200"/>
<evidence type="ECO:0000313" key="2">
    <source>
        <dbReference type="Proteomes" id="UP000807769"/>
    </source>
</evidence>
<protein>
    <recommendedName>
        <fullName evidence="3">Alpha-type protein kinase domain-containing protein</fullName>
    </recommendedName>
</protein>
<comment type="caution">
    <text evidence="1">The sequence shown here is derived from an EMBL/GenBank/DDBJ whole genome shotgun (WGS) entry which is preliminary data.</text>
</comment>
<organism evidence="1 2">
    <name type="scientific">Suillus subaureus</name>
    <dbReference type="NCBI Taxonomy" id="48587"/>
    <lineage>
        <taxon>Eukaryota</taxon>
        <taxon>Fungi</taxon>
        <taxon>Dikarya</taxon>
        <taxon>Basidiomycota</taxon>
        <taxon>Agaricomycotina</taxon>
        <taxon>Agaricomycetes</taxon>
        <taxon>Agaricomycetidae</taxon>
        <taxon>Boletales</taxon>
        <taxon>Suillineae</taxon>
        <taxon>Suillaceae</taxon>
        <taxon>Suillus</taxon>
    </lineage>
</organism>